<sequence length="139" mass="15314">MEPCLRENGGVPPTSGESLMVDAMMVDDDKTEETCAYKPWMLVERKSRRNARDSRRNEKGNREGSDDSLKASIKGKGSRMGIGLVVALLEVYVTLKEGVLDPAKHSTIVFKENNHPNSFELADDDRAEVLGNDDSTSKG</sequence>
<evidence type="ECO:0000256" key="1">
    <source>
        <dbReference type="SAM" id="MobiDB-lite"/>
    </source>
</evidence>
<reference evidence="2 3" key="1">
    <citation type="journal article" date="2019" name="Genome Biol. Evol.">
        <title>Insights into the evolution of the New World diploid cottons (Gossypium, subgenus Houzingenia) based on genome sequencing.</title>
        <authorList>
            <person name="Grover C.E."/>
            <person name="Arick M.A. 2nd"/>
            <person name="Thrash A."/>
            <person name="Conover J.L."/>
            <person name="Sanders W.S."/>
            <person name="Peterson D.G."/>
            <person name="Frelichowski J.E."/>
            <person name="Scheffler J.A."/>
            <person name="Scheffler B.E."/>
            <person name="Wendel J.F."/>
        </authorList>
    </citation>
    <scope>NUCLEOTIDE SEQUENCE [LARGE SCALE GENOMIC DNA]</scope>
    <source>
        <strain evidence="2">1</strain>
        <tissue evidence="2">Leaf</tissue>
    </source>
</reference>
<protein>
    <submittedName>
        <fullName evidence="2">Uncharacterized protein</fullName>
    </submittedName>
</protein>
<keyword evidence="3" id="KW-1185">Reference proteome</keyword>
<feature type="compositionally biased region" description="Basic and acidic residues" evidence="1">
    <location>
        <begin position="50"/>
        <end position="69"/>
    </location>
</feature>
<accession>A0A7J9LMP2</accession>
<dbReference type="OrthoDB" id="10438031at2759"/>
<comment type="caution">
    <text evidence="2">The sequence shown here is derived from an EMBL/GenBank/DDBJ whole genome shotgun (WGS) entry which is preliminary data.</text>
</comment>
<feature type="region of interest" description="Disordered" evidence="1">
    <location>
        <begin position="1"/>
        <end position="25"/>
    </location>
</feature>
<name>A0A7J9LMP2_GOSSC</name>
<gene>
    <name evidence="2" type="ORF">Goshw_011121</name>
</gene>
<evidence type="ECO:0000313" key="2">
    <source>
        <dbReference type="EMBL" id="MBA0859816.1"/>
    </source>
</evidence>
<dbReference type="AlphaFoldDB" id="A0A7J9LMP2"/>
<dbReference type="Proteomes" id="UP000593576">
    <property type="component" value="Unassembled WGS sequence"/>
</dbReference>
<evidence type="ECO:0000313" key="3">
    <source>
        <dbReference type="Proteomes" id="UP000593576"/>
    </source>
</evidence>
<organism evidence="2 3">
    <name type="scientific">Gossypium schwendimanii</name>
    <name type="common">Cotton</name>
    <dbReference type="NCBI Taxonomy" id="34291"/>
    <lineage>
        <taxon>Eukaryota</taxon>
        <taxon>Viridiplantae</taxon>
        <taxon>Streptophyta</taxon>
        <taxon>Embryophyta</taxon>
        <taxon>Tracheophyta</taxon>
        <taxon>Spermatophyta</taxon>
        <taxon>Magnoliopsida</taxon>
        <taxon>eudicotyledons</taxon>
        <taxon>Gunneridae</taxon>
        <taxon>Pentapetalae</taxon>
        <taxon>rosids</taxon>
        <taxon>malvids</taxon>
        <taxon>Malvales</taxon>
        <taxon>Malvaceae</taxon>
        <taxon>Malvoideae</taxon>
        <taxon>Gossypium</taxon>
    </lineage>
</organism>
<feature type="region of interest" description="Disordered" evidence="1">
    <location>
        <begin position="46"/>
        <end position="76"/>
    </location>
</feature>
<proteinExistence type="predicted"/>
<dbReference type="EMBL" id="JABFAF010000007">
    <property type="protein sequence ID" value="MBA0859816.1"/>
    <property type="molecule type" value="Genomic_DNA"/>
</dbReference>